<gene>
    <name evidence="1" type="ORF">EYQ16_05370</name>
</gene>
<sequence>MSEAVQDRYAPSSICFGCGPANKEGLHIKSFRDGEGLRMTFQPQAQHQAFPGVINGGIIGALLDCHGNWTAAISIMDRLGLEQPLCTVTAQYEVKLRRPTPFGPALEVRSRVLALEDDRAEVMLELKADGETCATGRGLFVAVREGHPAWHRWG</sequence>
<comment type="caution">
    <text evidence="1">The sequence shown here is derived from an EMBL/GenBank/DDBJ whole genome shotgun (WGS) entry which is preliminary data.</text>
</comment>
<proteinExistence type="predicted"/>
<evidence type="ECO:0000313" key="2">
    <source>
        <dbReference type="Proteomes" id="UP000589516"/>
    </source>
</evidence>
<name>A0A7C8DDL9_9ARCH</name>
<accession>A0A7C8DDL9</accession>
<dbReference type="EMBL" id="DUAV01000032">
    <property type="protein sequence ID" value="HIG63924.1"/>
    <property type="molecule type" value="Genomic_DNA"/>
</dbReference>
<dbReference type="Proteomes" id="UP000589516">
    <property type="component" value="Unassembled WGS sequence"/>
</dbReference>
<dbReference type="InterPro" id="IPR029069">
    <property type="entry name" value="HotDog_dom_sf"/>
</dbReference>
<dbReference type="SUPFAM" id="SSF54637">
    <property type="entry name" value="Thioesterase/thiol ester dehydrase-isomerase"/>
    <property type="match status" value="1"/>
</dbReference>
<dbReference type="AlphaFoldDB" id="A0A7C8DDL9"/>
<organism evidence="1 2">
    <name type="scientific">Marine Group III euryarchaeote</name>
    <dbReference type="NCBI Taxonomy" id="2173149"/>
    <lineage>
        <taxon>Archaea</taxon>
        <taxon>Methanobacteriati</taxon>
        <taxon>Thermoplasmatota</taxon>
        <taxon>Thermoplasmata</taxon>
        <taxon>Candidatus Thermoprofundales</taxon>
    </lineage>
</organism>
<dbReference type="Gene3D" id="3.10.129.10">
    <property type="entry name" value="Hotdog Thioesterase"/>
    <property type="match status" value="1"/>
</dbReference>
<evidence type="ECO:0000313" key="1">
    <source>
        <dbReference type="EMBL" id="HIG63924.1"/>
    </source>
</evidence>
<dbReference type="Pfam" id="PF13279">
    <property type="entry name" value="4HBT_2"/>
    <property type="match status" value="1"/>
</dbReference>
<reference evidence="2" key="1">
    <citation type="journal article" date="2019" name="bioRxiv">
        <title>Genome diversification in globally distributed novel marine Proteobacteria is linked to environmental adaptation.</title>
        <authorList>
            <person name="Zhou Z."/>
            <person name="Tran P.Q."/>
            <person name="Kieft K."/>
            <person name="Anantharaman K."/>
        </authorList>
    </citation>
    <scope>NUCLEOTIDE SEQUENCE [LARGE SCALE GENOMIC DNA]</scope>
</reference>
<dbReference type="CDD" id="cd03443">
    <property type="entry name" value="PaaI_thioesterase"/>
    <property type="match status" value="1"/>
</dbReference>
<protein>
    <submittedName>
        <fullName evidence="1">PaaI family thioesterase</fullName>
    </submittedName>
</protein>